<dbReference type="Gene3D" id="3.40.1350.10">
    <property type="match status" value="1"/>
</dbReference>
<dbReference type="EMBL" id="CP062699">
    <property type="protein sequence ID" value="QOJ91906.1"/>
    <property type="molecule type" value="Genomic_DNA"/>
</dbReference>
<keyword evidence="3" id="KW-1185">Reference proteome</keyword>
<accession>A0A7L9GHC7</accession>
<name>A0A7L9GHC7_9PSED</name>
<feature type="domain" description="Restriction endonuclease type IV Mrr" evidence="1">
    <location>
        <begin position="6"/>
        <end position="117"/>
    </location>
</feature>
<proteinExistence type="predicted"/>
<dbReference type="Proteomes" id="UP000593847">
    <property type="component" value="Chromosome"/>
</dbReference>
<dbReference type="InterPro" id="IPR011856">
    <property type="entry name" value="tRNA_endonuc-like_dom_sf"/>
</dbReference>
<evidence type="ECO:0000313" key="3">
    <source>
        <dbReference type="Proteomes" id="UP000593847"/>
    </source>
</evidence>
<protein>
    <submittedName>
        <fullName evidence="2">Restriction endonuclease</fullName>
    </submittedName>
</protein>
<dbReference type="RefSeq" id="WP_192907572.1">
    <property type="nucleotide sequence ID" value="NZ_CP062699.1"/>
</dbReference>
<reference evidence="2" key="1">
    <citation type="submission" date="2020-09" db="EMBL/GenBank/DDBJ databases">
        <title>Complete genome sequence of Pseudomonas taiwanensis CC, a plant growth-promoting and biotite-weathering strain.</title>
        <authorList>
            <person name="Cheng C."/>
        </authorList>
    </citation>
    <scope>NUCLEOTIDE SEQUENCE [LARGE SCALE GENOMIC DNA]</scope>
    <source>
        <strain evidence="2">WRS8</strain>
    </source>
</reference>
<gene>
    <name evidence="2" type="ORF">ICN73_03195</name>
</gene>
<dbReference type="InterPro" id="IPR011335">
    <property type="entry name" value="Restrct_endonuc-II-like"/>
</dbReference>
<dbReference type="GO" id="GO:0003677">
    <property type="term" value="F:DNA binding"/>
    <property type="evidence" value="ECO:0007669"/>
    <property type="project" value="InterPro"/>
</dbReference>
<keyword evidence="2" id="KW-0378">Hydrolase</keyword>
<sequence>MTKPKQWYDFQEQIAEHFRALGVSAKTNVSIEGTRTSHDVDVLVSTKFLGANMTWIVEAKSWRSNVPKEKVLALRSIVDDTGADRGFLISEKGFQSGAWEAAKKTNVELVKFSDLKDRTKKIIQFEMLQAYEQRADLLVERYFSHSKPIRIKYGLRGDPYNFEDRLFSGQLFIGMIFGVIERAKNNEYPMSVKSLLAIRAGEDVVDNYFELANWLNANLNMFDEMLLHAENAMILAGDFRPHVVDRSNPSAIALYQEYQRARRVAYTSVGKNLFSED</sequence>
<keyword evidence="2" id="KW-0255">Endonuclease</keyword>
<organism evidence="2 3">
    <name type="scientific">Pseudomonas taiwanensis</name>
    <dbReference type="NCBI Taxonomy" id="470150"/>
    <lineage>
        <taxon>Bacteria</taxon>
        <taxon>Pseudomonadati</taxon>
        <taxon>Pseudomonadota</taxon>
        <taxon>Gammaproteobacteria</taxon>
        <taxon>Pseudomonadales</taxon>
        <taxon>Pseudomonadaceae</taxon>
        <taxon>Pseudomonas</taxon>
    </lineage>
</organism>
<dbReference type="PANTHER" id="PTHR30015:SF7">
    <property type="entry name" value="TYPE IV METHYL-DIRECTED RESTRICTION ENZYME ECOKMRR"/>
    <property type="match status" value="1"/>
</dbReference>
<keyword evidence="2" id="KW-0540">Nuclease</keyword>
<dbReference type="AlphaFoldDB" id="A0A7L9GHC7"/>
<dbReference type="InterPro" id="IPR052906">
    <property type="entry name" value="Type_IV_Methyl-Rstrct_Enzyme"/>
</dbReference>
<dbReference type="PANTHER" id="PTHR30015">
    <property type="entry name" value="MRR RESTRICTION SYSTEM PROTEIN"/>
    <property type="match status" value="1"/>
</dbReference>
<dbReference type="GO" id="GO:0009307">
    <property type="term" value="P:DNA restriction-modification system"/>
    <property type="evidence" value="ECO:0007669"/>
    <property type="project" value="InterPro"/>
</dbReference>
<dbReference type="InterPro" id="IPR007560">
    <property type="entry name" value="Restrct_endonuc_IV_Mrr"/>
</dbReference>
<dbReference type="Pfam" id="PF04471">
    <property type="entry name" value="Mrr_cat"/>
    <property type="match status" value="1"/>
</dbReference>
<evidence type="ECO:0000259" key="1">
    <source>
        <dbReference type="Pfam" id="PF04471"/>
    </source>
</evidence>
<dbReference type="SUPFAM" id="SSF52980">
    <property type="entry name" value="Restriction endonuclease-like"/>
    <property type="match status" value="1"/>
</dbReference>
<dbReference type="GO" id="GO:0015666">
    <property type="term" value="F:restriction endodeoxyribonuclease activity"/>
    <property type="evidence" value="ECO:0007669"/>
    <property type="project" value="TreeGrafter"/>
</dbReference>
<dbReference type="KEGG" id="ptai:ICN73_03195"/>
<evidence type="ECO:0000313" key="2">
    <source>
        <dbReference type="EMBL" id="QOJ91906.1"/>
    </source>
</evidence>